<evidence type="ECO:0000256" key="3">
    <source>
        <dbReference type="ARBA" id="ARBA00022553"/>
    </source>
</evidence>
<proteinExistence type="predicted"/>
<dbReference type="EC" id="2.7.13.3" evidence="2"/>
<accession>A0A5C4JE90</accession>
<dbReference type="InterPro" id="IPR050482">
    <property type="entry name" value="Sensor_HK_TwoCompSys"/>
</dbReference>
<keyword evidence="10" id="KW-0472">Membrane</keyword>
<evidence type="ECO:0000313" key="13">
    <source>
        <dbReference type="Proteomes" id="UP000309174"/>
    </source>
</evidence>
<evidence type="ECO:0000256" key="8">
    <source>
        <dbReference type="ARBA" id="ARBA00023012"/>
    </source>
</evidence>
<evidence type="ECO:0000256" key="4">
    <source>
        <dbReference type="ARBA" id="ARBA00022679"/>
    </source>
</evidence>
<dbReference type="AlphaFoldDB" id="A0A5C4JE90"/>
<evidence type="ECO:0000256" key="9">
    <source>
        <dbReference type="SAM" id="MobiDB-lite"/>
    </source>
</evidence>
<dbReference type="GO" id="GO:0016020">
    <property type="term" value="C:membrane"/>
    <property type="evidence" value="ECO:0007669"/>
    <property type="project" value="InterPro"/>
</dbReference>
<dbReference type="InterPro" id="IPR003594">
    <property type="entry name" value="HATPase_dom"/>
</dbReference>
<keyword evidence="8" id="KW-0902">Two-component regulatory system</keyword>
<dbReference type="Gene3D" id="1.20.5.1930">
    <property type="match status" value="1"/>
</dbReference>
<keyword evidence="7" id="KW-0067">ATP-binding</keyword>
<feature type="transmembrane region" description="Helical" evidence="10">
    <location>
        <begin position="171"/>
        <end position="194"/>
    </location>
</feature>
<keyword evidence="6 12" id="KW-0418">Kinase</keyword>
<dbReference type="InterPro" id="IPR036890">
    <property type="entry name" value="HATPase_C_sf"/>
</dbReference>
<comment type="catalytic activity">
    <reaction evidence="1">
        <text>ATP + protein L-histidine = ADP + protein N-phospho-L-histidine.</text>
        <dbReference type="EC" id="2.7.13.3"/>
    </reaction>
</comment>
<dbReference type="Gene3D" id="3.30.565.10">
    <property type="entry name" value="Histidine kinase-like ATPase, C-terminal domain"/>
    <property type="match status" value="1"/>
</dbReference>
<evidence type="ECO:0000256" key="2">
    <source>
        <dbReference type="ARBA" id="ARBA00012438"/>
    </source>
</evidence>
<dbReference type="InterPro" id="IPR025828">
    <property type="entry name" value="Put_sensor_dom"/>
</dbReference>
<keyword evidence="4" id="KW-0808">Transferase</keyword>
<evidence type="ECO:0000256" key="10">
    <source>
        <dbReference type="SAM" id="Phobius"/>
    </source>
</evidence>
<dbReference type="CDD" id="cd16917">
    <property type="entry name" value="HATPase_UhpB-NarQ-NarX-like"/>
    <property type="match status" value="1"/>
</dbReference>
<reference evidence="12 13" key="1">
    <citation type="submission" date="2019-05" db="EMBL/GenBank/DDBJ databases">
        <title>Draft genome sequence of Actinomadura sp. 14C53.</title>
        <authorList>
            <person name="Saricaoglu S."/>
            <person name="Isik K."/>
        </authorList>
    </citation>
    <scope>NUCLEOTIDE SEQUENCE [LARGE SCALE GENOMIC DNA]</scope>
    <source>
        <strain evidence="12 13">14C53</strain>
    </source>
</reference>
<feature type="domain" description="Histidine kinase/HSP90-like ATPase" evidence="11">
    <location>
        <begin position="332"/>
        <end position="434"/>
    </location>
</feature>
<dbReference type="OrthoDB" id="5241729at2"/>
<feature type="region of interest" description="Disordered" evidence="9">
    <location>
        <begin position="373"/>
        <end position="394"/>
    </location>
</feature>
<dbReference type="GO" id="GO:0046983">
    <property type="term" value="F:protein dimerization activity"/>
    <property type="evidence" value="ECO:0007669"/>
    <property type="project" value="InterPro"/>
</dbReference>
<dbReference type="SMART" id="SM00387">
    <property type="entry name" value="HATPase_c"/>
    <property type="match status" value="1"/>
</dbReference>
<feature type="transmembrane region" description="Helical" evidence="10">
    <location>
        <begin position="54"/>
        <end position="72"/>
    </location>
</feature>
<evidence type="ECO:0000256" key="7">
    <source>
        <dbReference type="ARBA" id="ARBA00022840"/>
    </source>
</evidence>
<comment type="caution">
    <text evidence="12">The sequence shown here is derived from an EMBL/GenBank/DDBJ whole genome shotgun (WGS) entry which is preliminary data.</text>
</comment>
<dbReference type="SUPFAM" id="SSF55874">
    <property type="entry name" value="ATPase domain of HSP90 chaperone/DNA topoisomerase II/histidine kinase"/>
    <property type="match status" value="1"/>
</dbReference>
<evidence type="ECO:0000256" key="5">
    <source>
        <dbReference type="ARBA" id="ARBA00022741"/>
    </source>
</evidence>
<evidence type="ECO:0000256" key="6">
    <source>
        <dbReference type="ARBA" id="ARBA00022777"/>
    </source>
</evidence>
<dbReference type="Proteomes" id="UP000309174">
    <property type="component" value="Unassembled WGS sequence"/>
</dbReference>
<feature type="compositionally biased region" description="Gly residues" evidence="9">
    <location>
        <begin position="376"/>
        <end position="394"/>
    </location>
</feature>
<evidence type="ECO:0000313" key="12">
    <source>
        <dbReference type="EMBL" id="TMR03016.1"/>
    </source>
</evidence>
<dbReference type="PANTHER" id="PTHR24421">
    <property type="entry name" value="NITRATE/NITRITE SENSOR PROTEIN NARX-RELATED"/>
    <property type="match status" value="1"/>
</dbReference>
<keyword evidence="3" id="KW-0597">Phosphoprotein</keyword>
<dbReference type="PANTHER" id="PTHR24421:SF10">
    <property type="entry name" value="NITRATE_NITRITE SENSOR PROTEIN NARQ"/>
    <property type="match status" value="1"/>
</dbReference>
<keyword evidence="10" id="KW-0812">Transmembrane</keyword>
<evidence type="ECO:0000259" key="11">
    <source>
        <dbReference type="SMART" id="SM00387"/>
    </source>
</evidence>
<feature type="transmembrane region" description="Helical" evidence="10">
    <location>
        <begin position="26"/>
        <end position="48"/>
    </location>
</feature>
<keyword evidence="10" id="KW-1133">Transmembrane helix</keyword>
<dbReference type="Pfam" id="PF07730">
    <property type="entry name" value="HisKA_3"/>
    <property type="match status" value="1"/>
</dbReference>
<gene>
    <name evidence="12" type="ORF">ETD83_11390</name>
</gene>
<evidence type="ECO:0000256" key="1">
    <source>
        <dbReference type="ARBA" id="ARBA00000085"/>
    </source>
</evidence>
<dbReference type="RefSeq" id="WP_138645047.1">
    <property type="nucleotide sequence ID" value="NZ_VCKW01000044.1"/>
</dbReference>
<dbReference type="GO" id="GO:0005524">
    <property type="term" value="F:ATP binding"/>
    <property type="evidence" value="ECO:0007669"/>
    <property type="project" value="UniProtKB-KW"/>
</dbReference>
<dbReference type="GO" id="GO:0000155">
    <property type="term" value="F:phosphorelay sensor kinase activity"/>
    <property type="evidence" value="ECO:0007669"/>
    <property type="project" value="InterPro"/>
</dbReference>
<organism evidence="12 13">
    <name type="scientific">Actinomadura soli</name>
    <dbReference type="NCBI Taxonomy" id="2508997"/>
    <lineage>
        <taxon>Bacteria</taxon>
        <taxon>Bacillati</taxon>
        <taxon>Actinomycetota</taxon>
        <taxon>Actinomycetes</taxon>
        <taxon>Streptosporangiales</taxon>
        <taxon>Thermomonosporaceae</taxon>
        <taxon>Actinomadura</taxon>
    </lineage>
</organism>
<dbReference type="EMBL" id="VCKW01000044">
    <property type="protein sequence ID" value="TMR03016.1"/>
    <property type="molecule type" value="Genomic_DNA"/>
</dbReference>
<protein>
    <recommendedName>
        <fullName evidence="2">histidine kinase</fullName>
        <ecNumber evidence="2">2.7.13.3</ecNumber>
    </recommendedName>
</protein>
<name>A0A5C4JE90_9ACTN</name>
<dbReference type="Pfam" id="PF13796">
    <property type="entry name" value="Sensor"/>
    <property type="match status" value="1"/>
</dbReference>
<dbReference type="Pfam" id="PF02518">
    <property type="entry name" value="HATPase_c"/>
    <property type="match status" value="1"/>
</dbReference>
<keyword evidence="5" id="KW-0547">Nucleotide-binding</keyword>
<sequence>MATTPATVPRARAHAPWSATAWRDTAFVASGVPLQVAGWLIAVSLWTVWTPEKAVKILLLAGASVVLVLLALRPLTSWQRERCWAMLGLHIPRMPGFDDGNLRDTLRDLRSPELWRVLQYHMVAGPFLALGGLGVIAAWASGALLTVSGVYGWALPSSSPMSPITHPARIAVLSGAGVLLLAAAPWAAAGVRLLDARAASALLGPDRARELERRVEDLAEKRASVVDAADLERRRIERDLHDGAQQRLVSLALGLGLARETLSGVPDEAMQVIVEAHEEAKEALTELRTLVRGLHPAVLEDRGLDAALSGVAARVPLPVRLRVEAEPRASSTVEAVAYFVVSEALTNVVKHARATQVDVAVIRRGDVLHVTVTDDGAGGADPSGGAGASGGRGAAGGTGLAGLARRVRSVDGTFRITSPAGGPTTVTVELPCAL</sequence>
<feature type="transmembrane region" description="Helical" evidence="10">
    <location>
        <begin position="127"/>
        <end position="151"/>
    </location>
</feature>
<keyword evidence="13" id="KW-1185">Reference proteome</keyword>
<dbReference type="InterPro" id="IPR011712">
    <property type="entry name" value="Sig_transdc_His_kin_sub3_dim/P"/>
</dbReference>